<dbReference type="InterPro" id="IPR029510">
    <property type="entry name" value="Ald_DH_CS_GLU"/>
</dbReference>
<dbReference type="InterPro" id="IPR025703">
    <property type="entry name" value="Bifunct_PutA"/>
</dbReference>
<dbReference type="STRING" id="1548018.LS64_09405"/>
<dbReference type="SUPFAM" id="SSF51730">
    <property type="entry name" value="FAD-linked oxidoreductase"/>
    <property type="match status" value="1"/>
</dbReference>
<dbReference type="EC" id="1.2.1.88" evidence="2"/>
<dbReference type="SUPFAM" id="SSF53720">
    <property type="entry name" value="ALDH-like"/>
    <property type="match status" value="1"/>
</dbReference>
<evidence type="ECO:0000256" key="6">
    <source>
        <dbReference type="PIRSR" id="PIRSR000197-1"/>
    </source>
</evidence>
<reference evidence="12 15" key="4">
    <citation type="submission" date="2019-12" db="EMBL/GenBank/DDBJ databases">
        <title>Multi-Generational Helicobacter saguini Isolates.</title>
        <authorList>
            <person name="Mannion A."/>
            <person name="Shen Z."/>
            <person name="Fox J.G."/>
        </authorList>
    </citation>
    <scope>NUCLEOTIDE SEQUENCE [LARGE SCALE GENOMIC DNA]</scope>
    <source>
        <strain evidence="12">16-048</strain>
        <strain evidence="15">16-048 (F4)</strain>
    </source>
</reference>
<keyword evidence="3 8" id="KW-0560">Oxidoreductase</keyword>
<dbReference type="InterPro" id="IPR050485">
    <property type="entry name" value="Proline_metab_enzyme"/>
</dbReference>
<dbReference type="PANTHER" id="PTHR42862">
    <property type="entry name" value="DELTA-1-PYRROLINE-5-CARBOXYLATE DEHYDROGENASE 1, ISOFORM A-RELATED"/>
    <property type="match status" value="1"/>
</dbReference>
<dbReference type="UniPathway" id="UPA00261">
    <property type="reaction ID" value="UER00373"/>
</dbReference>
<evidence type="ECO:0000259" key="10">
    <source>
        <dbReference type="Pfam" id="PF00171"/>
    </source>
</evidence>
<evidence type="ECO:0000256" key="1">
    <source>
        <dbReference type="ARBA" id="ARBA00004786"/>
    </source>
</evidence>
<evidence type="ECO:0000256" key="8">
    <source>
        <dbReference type="RuleBase" id="RU003345"/>
    </source>
</evidence>
<dbReference type="PANTHER" id="PTHR42862:SF1">
    <property type="entry name" value="DELTA-1-PYRROLINE-5-CARBOXYLATE DEHYDROGENASE 2, ISOFORM A-RELATED"/>
    <property type="match status" value="1"/>
</dbReference>
<reference evidence="13 14" key="1">
    <citation type="journal article" date="2014" name="Genome Announc.">
        <title>Draft genome sequences of eight enterohepatic helicobacter species isolated from both laboratory and wild rodents.</title>
        <authorList>
            <person name="Sheh A."/>
            <person name="Shen Z."/>
            <person name="Fox J.G."/>
        </authorList>
    </citation>
    <scope>NUCLEOTIDE SEQUENCE [LARGE SCALE GENOMIC DNA]</scope>
    <source>
        <strain evidence="13 14">MIT 97-6194</strain>
    </source>
</reference>
<name>A0A347VM32_9HELI</name>
<evidence type="ECO:0000313" key="13">
    <source>
        <dbReference type="EMBL" id="TLD93266.1"/>
    </source>
</evidence>
<dbReference type="Pfam" id="PF01619">
    <property type="entry name" value="Pro_dh"/>
    <property type="match status" value="1"/>
</dbReference>
<dbReference type="Pfam" id="PF00171">
    <property type="entry name" value="Aldedh"/>
    <property type="match status" value="1"/>
</dbReference>
<protein>
    <recommendedName>
        <fullName evidence="2">L-glutamate gamma-semialdehyde dehydrogenase</fullName>
        <ecNumber evidence="2">1.2.1.88</ecNumber>
    </recommendedName>
</protein>
<dbReference type="PIRSF" id="PIRSF000197">
    <property type="entry name" value="Bifunct_PutA"/>
    <property type="match status" value="1"/>
</dbReference>
<proteinExistence type="inferred from homology"/>
<evidence type="ECO:0000313" key="12">
    <source>
        <dbReference type="EMBL" id="MWV69868.1"/>
    </source>
</evidence>
<organism evidence="13 14">
    <name type="scientific">Helicobacter saguini</name>
    <dbReference type="NCBI Taxonomy" id="1548018"/>
    <lineage>
        <taxon>Bacteria</taxon>
        <taxon>Pseudomonadati</taxon>
        <taxon>Campylobacterota</taxon>
        <taxon>Epsilonproteobacteria</taxon>
        <taxon>Campylobacterales</taxon>
        <taxon>Helicobacteraceae</taxon>
        <taxon>Helicobacter</taxon>
    </lineage>
</organism>
<dbReference type="Proteomes" id="UP000477070">
    <property type="component" value="Unassembled WGS sequence"/>
</dbReference>
<dbReference type="GO" id="GO:0003842">
    <property type="term" value="F:L-glutamate gamma-semialdehyde dehydrogenase activity"/>
    <property type="evidence" value="ECO:0007669"/>
    <property type="project" value="UniProtKB-EC"/>
</dbReference>
<feature type="region of interest" description="Disordered" evidence="9">
    <location>
        <begin position="1"/>
        <end position="44"/>
    </location>
</feature>
<dbReference type="InterPro" id="IPR029041">
    <property type="entry name" value="FAD-linked_oxidoreductase-like"/>
</dbReference>
<evidence type="ECO:0000256" key="3">
    <source>
        <dbReference type="ARBA" id="ARBA00023002"/>
    </source>
</evidence>
<dbReference type="OrthoDB" id="9762913at2"/>
<accession>A0A347VM32</accession>
<dbReference type="InterPro" id="IPR002872">
    <property type="entry name" value="Proline_DH_dom"/>
</dbReference>
<keyword evidence="14" id="KW-1185">Reference proteome</keyword>
<dbReference type="GO" id="GO:0009898">
    <property type="term" value="C:cytoplasmic side of plasma membrane"/>
    <property type="evidence" value="ECO:0007669"/>
    <property type="project" value="TreeGrafter"/>
</dbReference>
<feature type="domain" description="Aldehyde dehydrogenase" evidence="10">
    <location>
        <begin position="570"/>
        <end position="1007"/>
    </location>
</feature>
<dbReference type="InterPro" id="IPR016163">
    <property type="entry name" value="Ald_DH_C"/>
</dbReference>
<dbReference type="GO" id="GO:0010133">
    <property type="term" value="P:L-proline catabolic process to L-glutamate"/>
    <property type="evidence" value="ECO:0007669"/>
    <property type="project" value="UniProtKB-UniPathway"/>
</dbReference>
<evidence type="ECO:0000256" key="9">
    <source>
        <dbReference type="SAM" id="MobiDB-lite"/>
    </source>
</evidence>
<dbReference type="Gene3D" id="3.40.605.10">
    <property type="entry name" value="Aldehyde Dehydrogenase, Chain A, domain 1"/>
    <property type="match status" value="1"/>
</dbReference>
<dbReference type="PROSITE" id="PS00070">
    <property type="entry name" value="ALDEHYDE_DEHYDR_CYS"/>
    <property type="match status" value="1"/>
</dbReference>
<dbReference type="Gene3D" id="3.40.309.10">
    <property type="entry name" value="Aldehyde Dehydrogenase, Chain A, domain 2"/>
    <property type="match status" value="1"/>
</dbReference>
<comment type="pathway">
    <text evidence="1">Amino-acid degradation; L-proline degradation into L-glutamate; L-glutamate from L-proline: step 2/2.</text>
</comment>
<dbReference type="AlphaFoldDB" id="A0A347VM32"/>
<dbReference type="FunFam" id="3.40.309.10:FF:000005">
    <property type="entry name" value="1-pyrroline-5-carboxylate dehydrogenase 1"/>
    <property type="match status" value="1"/>
</dbReference>
<dbReference type="InterPro" id="IPR016161">
    <property type="entry name" value="Ald_DH/histidinol_DH"/>
</dbReference>
<dbReference type="GO" id="GO:0004657">
    <property type="term" value="F:proline dehydrogenase activity"/>
    <property type="evidence" value="ECO:0007669"/>
    <property type="project" value="InterPro"/>
</dbReference>
<dbReference type="Proteomes" id="UP000029714">
    <property type="component" value="Unassembled WGS sequence"/>
</dbReference>
<evidence type="ECO:0000256" key="2">
    <source>
        <dbReference type="ARBA" id="ARBA00012884"/>
    </source>
</evidence>
<dbReference type="EMBL" id="JRMP02000015">
    <property type="protein sequence ID" value="TLD93266.1"/>
    <property type="molecule type" value="Genomic_DNA"/>
</dbReference>
<dbReference type="EMBL" id="QBIU01000001">
    <property type="protein sequence ID" value="MWV69868.1"/>
    <property type="molecule type" value="Genomic_DNA"/>
</dbReference>
<dbReference type="Gene3D" id="3.20.20.220">
    <property type="match status" value="1"/>
</dbReference>
<evidence type="ECO:0000256" key="5">
    <source>
        <dbReference type="ARBA" id="ARBA00048142"/>
    </source>
</evidence>
<dbReference type="GO" id="GO:0003700">
    <property type="term" value="F:DNA-binding transcription factor activity"/>
    <property type="evidence" value="ECO:0007669"/>
    <property type="project" value="InterPro"/>
</dbReference>
<reference evidence="13" key="3">
    <citation type="submission" date="2018-04" db="EMBL/GenBank/DDBJ databases">
        <authorList>
            <person name="Sheh A."/>
            <person name="Shen Z."/>
            <person name="Mannion A.J."/>
            <person name="Fox J.G."/>
        </authorList>
    </citation>
    <scope>NUCLEOTIDE SEQUENCE</scope>
    <source>
        <strain evidence="13">MIT 97-6194</strain>
    </source>
</reference>
<dbReference type="InterPro" id="IPR016162">
    <property type="entry name" value="Ald_DH_N"/>
</dbReference>
<comment type="caution">
    <text evidence="13">The sequence shown here is derived from an EMBL/GenBank/DDBJ whole genome shotgun (WGS) entry which is preliminary data.</text>
</comment>
<dbReference type="InterPro" id="IPR015590">
    <property type="entry name" value="Aldehyde_DH_dom"/>
</dbReference>
<gene>
    <name evidence="12" type="ORF">DCO61_07610</name>
    <name evidence="13" type="ORF">LS64_009135</name>
</gene>
<feature type="active site" evidence="6">
    <location>
        <position position="814"/>
    </location>
</feature>
<evidence type="ECO:0000256" key="4">
    <source>
        <dbReference type="ARBA" id="ARBA00023027"/>
    </source>
</evidence>
<comment type="catalytic activity">
    <reaction evidence="5">
        <text>L-glutamate 5-semialdehyde + NAD(+) + H2O = L-glutamate + NADH + 2 H(+)</text>
        <dbReference type="Rhea" id="RHEA:30235"/>
        <dbReference type="ChEBI" id="CHEBI:15377"/>
        <dbReference type="ChEBI" id="CHEBI:15378"/>
        <dbReference type="ChEBI" id="CHEBI:29985"/>
        <dbReference type="ChEBI" id="CHEBI:57540"/>
        <dbReference type="ChEBI" id="CHEBI:57945"/>
        <dbReference type="ChEBI" id="CHEBI:58066"/>
        <dbReference type="EC" id="1.2.1.88"/>
    </reaction>
</comment>
<dbReference type="PROSITE" id="PS00687">
    <property type="entry name" value="ALDEHYDE_DEHYDR_GLU"/>
    <property type="match status" value="1"/>
</dbReference>
<feature type="compositionally biased region" description="Basic and acidic residues" evidence="9">
    <location>
        <begin position="9"/>
        <end position="35"/>
    </location>
</feature>
<sequence length="1230" mass="138440">MSTQKKKNVKQDGHKEEIKTTESKVESKDSKEITESKNAIESSSDNAESLAYADSTIKESIELAKTLQGKINSDLSCAEKRFRKKMMKMLENPASKIMLIELLDRSFRSKDYATTYELISYTLNKYGIADFFSPFEKLLLQVFLGLGKSMPSISVPFFIKNLKNDTKAMVLDENPIKLQKHAELRKSQHIGLNVNLIGEEVLGNLEANYRLQKYTDALNSSYINYISIKITTIFSQINILDFNYSKDEIVKRLDSLYAIAEQKQKEGHPKFINLDMEEFKDLELTVDSFIESISKFDIKAGIVLQAYLPDSYEYLKKLVEFSKKRVQSGKPPIKIRIVKGANMEAEETIASVKGWELPTFREKVNTDSNYNKMLNFVLSNENYKYINIGVASHNIFQIAYAMTRIKQHNAFASFTFEMLEGMNLKSSFEVAKTNNLILYAPVCSDAHFNNAIAYLVRRLDENTGKDNFMRYAFDLSVDSPAWKKQEEIFLTAINGVKSISNDSYRIQNRLVAPHTRSATLDTFFNEPDTDFIMPQNREWANAIKAKFENLSGLEITPIIGEKTPKDNAKEIHAKGSERVIGVVYQASKESIKDSIKLLKDSKKDLSFEELGQILLKTAEIVAERRNDLIGISALEVGKTFAETDAEVSEAIDFLRFYPHSMYKLLQNHKDVKLSPKGIGVVITPWNFPVAISVGGIAASLASGNRVIYKPSNLSAITGHFLTQCFYDAGLPKDYLVYLPASGRDINEIALKEADFSILTGGEDTAYKILEQNPGLFLSAETGGKNATIVSKMADRDQAAKNVIHSAFSNSGQKCSATSLLILEKEVYEDSNFRKTLIDAADSLSVGNPFDLKNKLGYLSDKIDSKVQKGLELESGEEWALSPSNAENNNPYAMRPCIKYGVKEGSYSHITEFFTPILSVMCARDLKHALAIANATGYGLTSGFESLDEREWEYYLENIQAGNIYINKPTTGAIVLRQAFGGIKKSAVGFGRKAGSYNYVTQFLNIESVDSIESSELNASHSIIDRLTYLLTLASDSNKKVIESVIKSVKSYAYFYDNEFSKKRDFVHIRGEDNLFYYKNVSSVIYRVRKEDSLRDILLIIAASSIANASLSLSFKPTEISEDLGFVLENLKNIGLTNINIEYQNTQSFIQKASEFELIRYLDSINSNNIETQEIYKGLIKDGKARGKLIANHKPYTNGYFELLYYFTERAASIAFHRYGNLGSRSIESKS</sequence>
<evidence type="ECO:0000259" key="11">
    <source>
        <dbReference type="Pfam" id="PF01619"/>
    </source>
</evidence>
<dbReference type="InterPro" id="IPR016160">
    <property type="entry name" value="Ald_DH_CS_CYS"/>
</dbReference>
<feature type="active site" evidence="6 7">
    <location>
        <position position="780"/>
    </location>
</feature>
<comment type="similarity">
    <text evidence="8">Belongs to the aldehyde dehydrogenase family.</text>
</comment>
<dbReference type="RefSeq" id="WP_081948344.1">
    <property type="nucleotide sequence ID" value="NZ_JRMP02000015.1"/>
</dbReference>
<keyword evidence="4" id="KW-0520">NAD</keyword>
<evidence type="ECO:0000313" key="15">
    <source>
        <dbReference type="Proteomes" id="UP000477070"/>
    </source>
</evidence>
<evidence type="ECO:0000313" key="14">
    <source>
        <dbReference type="Proteomes" id="UP000029714"/>
    </source>
</evidence>
<evidence type="ECO:0000256" key="7">
    <source>
        <dbReference type="PROSITE-ProRule" id="PRU10007"/>
    </source>
</evidence>
<feature type="domain" description="Proline dehydrogenase" evidence="11">
    <location>
        <begin position="179"/>
        <end position="470"/>
    </location>
</feature>
<reference evidence="13 14" key="2">
    <citation type="journal article" date="2016" name="Infect. Immun.">
        <title>Helicobacter saguini, a Novel Helicobacter Isolated from Cotton-Top Tamarins with Ulcerative Colitis, Has Proinflammatory Properties and Induces Typhlocolitis and Dysplasia in Gnotobiotic IL-10-/- Mice.</title>
        <authorList>
            <person name="Shen Z."/>
            <person name="Mannion A."/>
            <person name="Whary M.T."/>
            <person name="Muthupalani S."/>
            <person name="Sheh A."/>
            <person name="Feng Y."/>
            <person name="Gong G."/>
            <person name="Vandamme P."/>
            <person name="Holcombe H.R."/>
            <person name="Paster B.J."/>
            <person name="Fox J.G."/>
        </authorList>
    </citation>
    <scope>NUCLEOTIDE SEQUENCE [LARGE SCALE GENOMIC DNA]</scope>
    <source>
        <strain evidence="13 14">MIT 97-6194</strain>
    </source>
</reference>